<proteinExistence type="predicted"/>
<protein>
    <submittedName>
        <fullName evidence="2">Uncharacterized protein</fullName>
    </submittedName>
</protein>
<name>A0A090T894_9VIBR</name>
<evidence type="ECO:0000313" key="2">
    <source>
        <dbReference type="EMBL" id="GAL36205.1"/>
    </source>
</evidence>
<reference evidence="2 3" key="2">
    <citation type="submission" date="2014-09" db="EMBL/GenBank/DDBJ databases">
        <authorList>
            <consortium name="NBRP consortium"/>
            <person name="Sawabe T."/>
            <person name="Meirelles P."/>
            <person name="Nakanishi M."/>
            <person name="Sayaka M."/>
            <person name="Hattori M."/>
            <person name="Ohkuma M."/>
        </authorList>
    </citation>
    <scope>NUCLEOTIDE SEQUENCE [LARGE SCALE GENOMIC DNA]</scope>
    <source>
        <strain evidence="2 3">JCM 19240</strain>
    </source>
</reference>
<organism evidence="2 3">
    <name type="scientific">Vibrio maritimus</name>
    <dbReference type="NCBI Taxonomy" id="990268"/>
    <lineage>
        <taxon>Bacteria</taxon>
        <taxon>Pseudomonadati</taxon>
        <taxon>Pseudomonadota</taxon>
        <taxon>Gammaproteobacteria</taxon>
        <taxon>Vibrionales</taxon>
        <taxon>Vibrionaceae</taxon>
        <taxon>Vibrio</taxon>
    </lineage>
</organism>
<evidence type="ECO:0000313" key="3">
    <source>
        <dbReference type="Proteomes" id="UP000029224"/>
    </source>
</evidence>
<sequence length="49" mass="5683">MDNANNNGEKLKFLCTRESMLVAIWPTAKSKQRDKEATNIKRNPVNLHR</sequence>
<accession>A0A090T894</accession>
<feature type="region of interest" description="Disordered" evidence="1">
    <location>
        <begin position="29"/>
        <end position="49"/>
    </location>
</feature>
<dbReference type="AlphaFoldDB" id="A0A090T894"/>
<dbReference type="Proteomes" id="UP000029224">
    <property type="component" value="Unassembled WGS sequence"/>
</dbReference>
<evidence type="ECO:0000256" key="1">
    <source>
        <dbReference type="SAM" id="MobiDB-lite"/>
    </source>
</evidence>
<dbReference type="EMBL" id="BBMT01000009">
    <property type="protein sequence ID" value="GAL36205.1"/>
    <property type="molecule type" value="Genomic_DNA"/>
</dbReference>
<gene>
    <name evidence="2" type="ORF">JCM19240_1647</name>
</gene>
<comment type="caution">
    <text evidence="2">The sequence shown here is derived from an EMBL/GenBank/DDBJ whole genome shotgun (WGS) entry which is preliminary data.</text>
</comment>
<reference evidence="2 3" key="1">
    <citation type="submission" date="2014-09" db="EMBL/GenBank/DDBJ databases">
        <title>Vibrio maritimus JCM 19240. (C210) whole genome shotgun sequence.</title>
        <authorList>
            <person name="Sawabe T."/>
            <person name="Meirelles P."/>
            <person name="Nakanishi M."/>
            <person name="Sayaka M."/>
            <person name="Hattori M."/>
            <person name="Ohkuma M."/>
        </authorList>
    </citation>
    <scope>NUCLEOTIDE SEQUENCE [LARGE SCALE GENOMIC DNA]</scope>
    <source>
        <strain evidence="2 3">JCM 19240</strain>
    </source>
</reference>
<keyword evidence="3" id="KW-1185">Reference proteome</keyword>